<reference evidence="4" key="1">
    <citation type="journal article" date="2020" name="BMC Genomics">
        <title>Correction to: Identification and distribution of gene clusters required for synthesis of sphingolipid metabolism inhibitors in diverse species of the filamentous fungus Fusarium.</title>
        <authorList>
            <person name="Kim H.S."/>
            <person name="Lohmar J.M."/>
            <person name="Busman M."/>
            <person name="Brown D.W."/>
            <person name="Naumann T.A."/>
            <person name="Divon H.H."/>
            <person name="Lysoe E."/>
            <person name="Uhlig S."/>
            <person name="Proctor R.H."/>
        </authorList>
    </citation>
    <scope>NUCLEOTIDE SEQUENCE [LARGE SCALE GENOMIC DNA]</scope>
    <source>
        <strain evidence="4">NRRL 25331</strain>
    </source>
</reference>
<protein>
    <submittedName>
        <fullName evidence="3">Uncharacterized protein</fullName>
    </submittedName>
</protein>
<evidence type="ECO:0000313" key="4">
    <source>
        <dbReference type="Proteomes" id="UP000572754"/>
    </source>
</evidence>
<keyword evidence="2" id="KW-0472">Membrane</keyword>
<gene>
    <name evidence="3" type="ORF">FCIRC_2228</name>
</gene>
<dbReference type="PANTHER" id="PTHR28147:SF1">
    <property type="entry name" value="N-GLYCOSYLATION PROTEIN EOS1"/>
    <property type="match status" value="1"/>
</dbReference>
<dbReference type="AlphaFoldDB" id="A0A8H5UF84"/>
<keyword evidence="2" id="KW-1133">Transmembrane helix</keyword>
<feature type="region of interest" description="Disordered" evidence="1">
    <location>
        <begin position="539"/>
        <end position="587"/>
    </location>
</feature>
<feature type="transmembrane region" description="Helical" evidence="2">
    <location>
        <begin position="734"/>
        <end position="754"/>
    </location>
</feature>
<dbReference type="InterPro" id="IPR021100">
    <property type="entry name" value="N-glycosylation_EOS1"/>
</dbReference>
<dbReference type="EMBL" id="JAAQPE010000072">
    <property type="protein sequence ID" value="KAF5687696.1"/>
    <property type="molecule type" value="Genomic_DNA"/>
</dbReference>
<keyword evidence="2" id="KW-0812">Transmembrane</keyword>
<evidence type="ECO:0000256" key="2">
    <source>
        <dbReference type="SAM" id="Phobius"/>
    </source>
</evidence>
<evidence type="ECO:0000256" key="1">
    <source>
        <dbReference type="SAM" id="MobiDB-lite"/>
    </source>
</evidence>
<keyword evidence="4" id="KW-1185">Reference proteome</keyword>
<dbReference type="GO" id="GO:0034599">
    <property type="term" value="P:cellular response to oxidative stress"/>
    <property type="evidence" value="ECO:0007669"/>
    <property type="project" value="InterPro"/>
</dbReference>
<dbReference type="GO" id="GO:0006487">
    <property type="term" value="P:protein N-linked glycosylation"/>
    <property type="evidence" value="ECO:0007669"/>
    <property type="project" value="TreeGrafter"/>
</dbReference>
<reference evidence="3 4" key="2">
    <citation type="submission" date="2020-05" db="EMBL/GenBank/DDBJ databases">
        <title>Identification and distribution of gene clusters putatively required for synthesis of sphingolipid metabolism inhibitors in phylogenetically diverse species of the filamentous fungus Fusarium.</title>
        <authorList>
            <person name="Kim H.-S."/>
            <person name="Busman M."/>
            <person name="Brown D.W."/>
            <person name="Divon H."/>
            <person name="Uhlig S."/>
            <person name="Proctor R.H."/>
        </authorList>
    </citation>
    <scope>NUCLEOTIDE SEQUENCE [LARGE SCALE GENOMIC DNA]</scope>
    <source>
        <strain evidence="3 4">NRRL 25331</strain>
    </source>
</reference>
<organism evidence="3 4">
    <name type="scientific">Fusarium circinatum</name>
    <name type="common">Pitch canker fungus</name>
    <name type="synonym">Gibberella circinata</name>
    <dbReference type="NCBI Taxonomy" id="48490"/>
    <lineage>
        <taxon>Eukaryota</taxon>
        <taxon>Fungi</taxon>
        <taxon>Dikarya</taxon>
        <taxon>Ascomycota</taxon>
        <taxon>Pezizomycotina</taxon>
        <taxon>Sordariomycetes</taxon>
        <taxon>Hypocreomycetidae</taxon>
        <taxon>Hypocreales</taxon>
        <taxon>Nectriaceae</taxon>
        <taxon>Fusarium</taxon>
        <taxon>Fusarium fujikuroi species complex</taxon>
    </lineage>
</organism>
<dbReference type="PANTHER" id="PTHR28147">
    <property type="entry name" value="N-GLYCOSYLATION PROTEIN EOS1"/>
    <property type="match status" value="1"/>
</dbReference>
<dbReference type="GO" id="GO:0005789">
    <property type="term" value="C:endoplasmic reticulum membrane"/>
    <property type="evidence" value="ECO:0007669"/>
    <property type="project" value="InterPro"/>
</dbReference>
<name>A0A8H5UF84_FUSCI</name>
<comment type="caution">
    <text evidence="3">The sequence shown here is derived from an EMBL/GenBank/DDBJ whole genome shotgun (WGS) entry which is preliminary data.</text>
</comment>
<accession>A0A8H5UF84</accession>
<dbReference type="Proteomes" id="UP000572754">
    <property type="component" value="Unassembled WGS sequence"/>
</dbReference>
<feature type="region of interest" description="Disordered" evidence="1">
    <location>
        <begin position="1"/>
        <end position="23"/>
    </location>
</feature>
<proteinExistence type="predicted"/>
<feature type="transmembrane region" description="Helical" evidence="2">
    <location>
        <begin position="703"/>
        <end position="722"/>
    </location>
</feature>
<evidence type="ECO:0000313" key="3">
    <source>
        <dbReference type="EMBL" id="KAF5687696.1"/>
    </source>
</evidence>
<sequence length="794" mass="89725">MDKPQSPSVTLAPDPDVKSRDQPMDHIFKAVAWSEEEDERQQNERRLSLETQGQDKVTRWMRDGLQYGVLYCDLLPDISSVVRPVDKSGSYMDMLPWWDPDYESSATLTTTERATPIPQVKTLLSPDEQHTDDIKREKAFHDLLTKAGGRPWYSRELIDQVAQNPEHHAELLGYWKQDTTGSGKQEWMVFERQLERWNQFCRYQLRVRRNRDTFDEYLARCTKCLSKQSLTTPLHMRPDPADQDPLSQWLEYLCFEVSERKKYSWYKRYNQQYESAWQTLVDSKLLELHEDRDQIEAAEYTPASDGGRTKLRQAVEVASSNVLLAERDLLDPSVRGPVAQRKLFETQAKLDSAIEAFDHFQRRGDAIKAFLQTTSAYREARRGALRHQMLLRWMRQQVPLIEEDLGLPPSTGHLVVDAEVLLETDSDESDDQKPSIDSSHTELMDTLAGLQRNESKKRLASISAEYLLTVSPIYDGFEDELGIYLDALDSGGGSLSSSFDAITNSCLTKAAPPCVDLISLPPPFLELFLDGLNDRCEMANPPPVRRGSSTGHLPLPPQPLAPVTSTPSKPPPRPHTTKTAPPEIDSPVHPSLLQPRVAVVLNVPKPWHPWLFALRLFSILPALWWGLPSALQLLLRVLPGPEIVVVVPSTTGGSVAMSVEADARLINYTPQATMVRLLTTNFCNAYLTAFVLSFTGGFQDPRLLLPGWVGIATTLTMMYHVTHQKINIRKETSTSINVFSIACSITMVTLLVHLHQSTPDYPQMPIVASGRRAFDEASRVITQIRGSIEQHEDL</sequence>